<dbReference type="GO" id="GO:0018169">
    <property type="term" value="F:ribosomal S6-glutamic acid ligase activity"/>
    <property type="evidence" value="ECO:0007669"/>
    <property type="project" value="TreeGrafter"/>
</dbReference>
<evidence type="ECO:0000256" key="1">
    <source>
        <dbReference type="ARBA" id="ARBA00022598"/>
    </source>
</evidence>
<dbReference type="EC" id="6.3.2.29" evidence="5"/>
<keyword evidence="6" id="KW-1185">Reference proteome</keyword>
<keyword evidence="1 5" id="KW-0436">Ligase</keyword>
<keyword evidence="2" id="KW-0464">Manganese</keyword>
<dbReference type="GO" id="GO:0071160">
    <property type="term" value="F:cyanophycin synthetase activity (L-aspartate-adding)"/>
    <property type="evidence" value="ECO:0007669"/>
    <property type="project" value="UniProtKB-EC"/>
</dbReference>
<dbReference type="EMBL" id="CADCXY010000003">
    <property type="protein sequence ID" value="CAB0151194.1"/>
    <property type="molecule type" value="Genomic_DNA"/>
</dbReference>
<keyword evidence="3" id="KW-0067">ATP-binding</keyword>
<evidence type="ECO:0000256" key="3">
    <source>
        <dbReference type="PROSITE-ProRule" id="PRU00409"/>
    </source>
</evidence>
<evidence type="ECO:0000313" key="6">
    <source>
        <dbReference type="Proteomes" id="UP000481517"/>
    </source>
</evidence>
<dbReference type="AlphaFoldDB" id="A0A6S6WNX1"/>
<protein>
    <submittedName>
        <fullName evidence="5">Cyanophycin synthetase</fullName>
        <ecNumber evidence="5">6.3.2.29</ecNumber>
    </submittedName>
</protein>
<dbReference type="GO" id="GO:0005737">
    <property type="term" value="C:cytoplasm"/>
    <property type="evidence" value="ECO:0007669"/>
    <property type="project" value="TreeGrafter"/>
</dbReference>
<dbReference type="SUPFAM" id="SSF56059">
    <property type="entry name" value="Glutathione synthetase ATP-binding domain-like"/>
    <property type="match status" value="1"/>
</dbReference>
<feature type="domain" description="ATP-grasp" evidence="4">
    <location>
        <begin position="225"/>
        <end position="488"/>
    </location>
</feature>
<dbReference type="Gene3D" id="3.30.470.20">
    <property type="entry name" value="ATP-grasp fold, B domain"/>
    <property type="match status" value="2"/>
</dbReference>
<dbReference type="RefSeq" id="WP_173920583.1">
    <property type="nucleotide sequence ID" value="NZ_CADCXY010000003.1"/>
</dbReference>
<evidence type="ECO:0000259" key="4">
    <source>
        <dbReference type="PROSITE" id="PS50975"/>
    </source>
</evidence>
<organism evidence="5 6">
    <name type="scientific">Pseudidiomarina piscicola</name>
    <dbReference type="NCBI Taxonomy" id="2614830"/>
    <lineage>
        <taxon>Bacteria</taxon>
        <taxon>Pseudomonadati</taxon>
        <taxon>Pseudomonadota</taxon>
        <taxon>Gammaproteobacteria</taxon>
        <taxon>Alteromonadales</taxon>
        <taxon>Idiomarinaceae</taxon>
        <taxon>Pseudidiomarina</taxon>
    </lineage>
</organism>
<dbReference type="PROSITE" id="PS50975">
    <property type="entry name" value="ATP_GRASP"/>
    <property type="match status" value="1"/>
</dbReference>
<dbReference type="GO" id="GO:0008716">
    <property type="term" value="F:D-alanine-D-alanine ligase activity"/>
    <property type="evidence" value="ECO:0007669"/>
    <property type="project" value="InterPro"/>
</dbReference>
<dbReference type="InterPro" id="IPR011761">
    <property type="entry name" value="ATP-grasp"/>
</dbReference>
<dbReference type="GO" id="GO:0005524">
    <property type="term" value="F:ATP binding"/>
    <property type="evidence" value="ECO:0007669"/>
    <property type="project" value="UniProtKB-UniRule"/>
</dbReference>
<dbReference type="Pfam" id="PF07478">
    <property type="entry name" value="Dala_Dala_lig_C"/>
    <property type="match status" value="1"/>
</dbReference>
<dbReference type="PANTHER" id="PTHR21621">
    <property type="entry name" value="RIBOSOMAL PROTEIN S6 MODIFICATION PROTEIN"/>
    <property type="match status" value="1"/>
</dbReference>
<dbReference type="GO" id="GO:0009432">
    <property type="term" value="P:SOS response"/>
    <property type="evidence" value="ECO:0007669"/>
    <property type="project" value="TreeGrafter"/>
</dbReference>
<gene>
    <name evidence="5" type="primary">cphA</name>
    <name evidence="5" type="ORF">PSI9734_01607</name>
</gene>
<dbReference type="PANTHER" id="PTHR21621:SF0">
    <property type="entry name" value="BETA-CITRYLGLUTAMATE SYNTHASE B-RELATED"/>
    <property type="match status" value="1"/>
</dbReference>
<evidence type="ECO:0000313" key="5">
    <source>
        <dbReference type="EMBL" id="CAB0151194.1"/>
    </source>
</evidence>
<keyword evidence="3" id="KW-0547">Nucleotide-binding</keyword>
<name>A0A6S6WNX1_9GAMM</name>
<evidence type="ECO:0000256" key="2">
    <source>
        <dbReference type="ARBA" id="ARBA00023211"/>
    </source>
</evidence>
<reference evidence="5 6" key="1">
    <citation type="submission" date="2020-02" db="EMBL/GenBank/DDBJ databases">
        <authorList>
            <person name="Rodrigo-Torres L."/>
            <person name="Arahal R. D."/>
            <person name="Lucena T."/>
        </authorList>
    </citation>
    <scope>NUCLEOTIDE SEQUENCE [LARGE SCALE GENOMIC DNA]</scope>
    <source>
        <strain evidence="5 6">CECT 9734</strain>
    </source>
</reference>
<proteinExistence type="predicted"/>
<accession>A0A6S6WNX1</accession>
<dbReference type="InterPro" id="IPR011095">
    <property type="entry name" value="Dala_Dala_lig_C"/>
</dbReference>
<sequence>MNNSAQYLQAGPFHYFPGYLKQRRQPCMMVTMQPTAKLKEATQTPKVLAFFKWWMTELYADSNTTATPDELQHWPALAQHIAEATRALLTYLGFPLLDASSIEPPPRGAQAPWTKVPLPIPHCEPSLVVDAWQLTVASLNHALQTGKHDTHRLQQQLEKLKEASRFSVSPLLLNAAYQLDLPVTPLHGMLTQFGQGVKASWLEHTSTEHTPSLAVRTARDKQAAAIRLRQAGLPTAPHHEVTNQQDALQAAQALGYPVVVKPLNLDGGVGVAANLQNPQEVTAAYAIAHKHSPRVLLEKHVIGHDFRLTVLDNAMVWAVQRVPAGVTGDGTQTIEQLIAEENQTDQRRPGIQQTLQPLTVNSEATQLLQSQGHKLTAVPAKGQFITLRRTANVANGGRPVVVTAQVHPDNVTLATRAAQALRLDLAGVDLIIPDISRSWREPNNRGVICEVNAQPDLGSTTAGHLYPLLLQKRVQGNGRIPVVVIAGDASSTVFDDVCRELRTEGAEHIGWCRPSQAGINEETLSTARSLFANAMMLLTTPTVDALVLNITDDEPLKRGLPCDRIDRVILSEHHQNLHPLVRDMLKV</sequence>
<dbReference type="GO" id="GO:0046872">
    <property type="term" value="F:metal ion binding"/>
    <property type="evidence" value="ECO:0007669"/>
    <property type="project" value="InterPro"/>
</dbReference>
<dbReference type="Proteomes" id="UP000481517">
    <property type="component" value="Unassembled WGS sequence"/>
</dbReference>